<sequence>MYTVKTIALFLLIASANAAFAADKPFTGVFGGTGRACSGGAYIRTKTIEWNSTYSICKPSRYEVLEKNLTEKDHKRIVYRLKDRSKQCRSEVIEVEQVSRYGWNVSGYPSLEVFQKRDLPDWGNSPLPERQILSCPMVGPD</sequence>
<proteinExistence type="predicted"/>
<accession>A0ABW0MER5</accession>
<dbReference type="Proteomes" id="UP001596045">
    <property type="component" value="Unassembled WGS sequence"/>
</dbReference>
<protein>
    <recommendedName>
        <fullName evidence="4">Secreted protein</fullName>
    </recommendedName>
</protein>
<feature type="chain" id="PRO_5046124743" description="Secreted protein" evidence="1">
    <location>
        <begin position="22"/>
        <end position="141"/>
    </location>
</feature>
<keyword evidence="1" id="KW-0732">Signal</keyword>
<dbReference type="EMBL" id="JBHSMT010000028">
    <property type="protein sequence ID" value="MFC5475742.1"/>
    <property type="molecule type" value="Genomic_DNA"/>
</dbReference>
<evidence type="ECO:0008006" key="4">
    <source>
        <dbReference type="Google" id="ProtNLM"/>
    </source>
</evidence>
<keyword evidence="3" id="KW-1185">Reference proteome</keyword>
<dbReference type="RefSeq" id="WP_378999319.1">
    <property type="nucleotide sequence ID" value="NZ_JBHSMT010000028.1"/>
</dbReference>
<comment type="caution">
    <text evidence="2">The sequence shown here is derived from an EMBL/GenBank/DDBJ whole genome shotgun (WGS) entry which is preliminary data.</text>
</comment>
<evidence type="ECO:0000256" key="1">
    <source>
        <dbReference type="SAM" id="SignalP"/>
    </source>
</evidence>
<gene>
    <name evidence="2" type="ORF">ACFPM8_17400</name>
</gene>
<name>A0ABW0MER5_9BURK</name>
<reference evidence="3" key="1">
    <citation type="journal article" date="2019" name="Int. J. Syst. Evol. Microbiol.">
        <title>The Global Catalogue of Microorganisms (GCM) 10K type strain sequencing project: providing services to taxonomists for standard genome sequencing and annotation.</title>
        <authorList>
            <consortium name="The Broad Institute Genomics Platform"/>
            <consortium name="The Broad Institute Genome Sequencing Center for Infectious Disease"/>
            <person name="Wu L."/>
            <person name="Ma J."/>
        </authorList>
    </citation>
    <scope>NUCLEOTIDE SEQUENCE [LARGE SCALE GENOMIC DNA]</scope>
    <source>
        <strain evidence="3">JCM 17066</strain>
    </source>
</reference>
<evidence type="ECO:0000313" key="3">
    <source>
        <dbReference type="Proteomes" id="UP001596045"/>
    </source>
</evidence>
<evidence type="ECO:0000313" key="2">
    <source>
        <dbReference type="EMBL" id="MFC5475742.1"/>
    </source>
</evidence>
<feature type="signal peptide" evidence="1">
    <location>
        <begin position="1"/>
        <end position="21"/>
    </location>
</feature>
<organism evidence="2 3">
    <name type="scientific">Paraherbaspirillum soli</name>
    <dbReference type="NCBI Taxonomy" id="631222"/>
    <lineage>
        <taxon>Bacteria</taxon>
        <taxon>Pseudomonadati</taxon>
        <taxon>Pseudomonadota</taxon>
        <taxon>Betaproteobacteria</taxon>
        <taxon>Burkholderiales</taxon>
        <taxon>Oxalobacteraceae</taxon>
        <taxon>Paraherbaspirillum</taxon>
    </lineage>
</organism>